<organism evidence="2 3">
    <name type="scientific">Anas platyrhynchos</name>
    <name type="common">Mallard</name>
    <name type="synonym">Anas boschas</name>
    <dbReference type="NCBI Taxonomy" id="8839"/>
    <lineage>
        <taxon>Eukaryota</taxon>
        <taxon>Metazoa</taxon>
        <taxon>Chordata</taxon>
        <taxon>Craniata</taxon>
        <taxon>Vertebrata</taxon>
        <taxon>Euteleostomi</taxon>
        <taxon>Archelosauria</taxon>
        <taxon>Archosauria</taxon>
        <taxon>Dinosauria</taxon>
        <taxon>Saurischia</taxon>
        <taxon>Theropoda</taxon>
        <taxon>Coelurosauria</taxon>
        <taxon>Aves</taxon>
        <taxon>Neognathae</taxon>
        <taxon>Galloanserae</taxon>
        <taxon>Anseriformes</taxon>
        <taxon>Anatidae</taxon>
        <taxon>Anatinae</taxon>
        <taxon>Anas</taxon>
    </lineage>
</organism>
<feature type="compositionally biased region" description="Basic and acidic residues" evidence="1">
    <location>
        <begin position="40"/>
        <end position="49"/>
    </location>
</feature>
<evidence type="ECO:0000256" key="1">
    <source>
        <dbReference type="SAM" id="MobiDB-lite"/>
    </source>
</evidence>
<accession>R0JLA5</accession>
<feature type="compositionally biased region" description="Basic and acidic residues" evidence="1">
    <location>
        <begin position="72"/>
        <end position="96"/>
    </location>
</feature>
<proteinExistence type="predicted"/>
<reference evidence="3" key="1">
    <citation type="journal article" date="2013" name="Nat. Genet.">
        <title>The duck genome and transcriptome provide insight into an avian influenza virus reservoir species.</title>
        <authorList>
            <person name="Huang Y."/>
            <person name="Li Y."/>
            <person name="Burt D.W."/>
            <person name="Chen H."/>
            <person name="Zhang Y."/>
            <person name="Qian W."/>
            <person name="Kim H."/>
            <person name="Gan S."/>
            <person name="Zhao Y."/>
            <person name="Li J."/>
            <person name="Yi K."/>
            <person name="Feng H."/>
            <person name="Zhu P."/>
            <person name="Li B."/>
            <person name="Liu Q."/>
            <person name="Fairley S."/>
            <person name="Magor K.E."/>
            <person name="Du Z."/>
            <person name="Hu X."/>
            <person name="Goodman L."/>
            <person name="Tafer H."/>
            <person name="Vignal A."/>
            <person name="Lee T."/>
            <person name="Kim K.W."/>
            <person name="Sheng Z."/>
            <person name="An Y."/>
            <person name="Searle S."/>
            <person name="Herrero J."/>
            <person name="Groenen M.A."/>
            <person name="Crooijmans R.P."/>
            <person name="Faraut T."/>
            <person name="Cai Q."/>
            <person name="Webster R.G."/>
            <person name="Aldridge J.R."/>
            <person name="Warren W.C."/>
            <person name="Bartschat S."/>
            <person name="Kehr S."/>
            <person name="Marz M."/>
            <person name="Stadler P.F."/>
            <person name="Smith J."/>
            <person name="Kraus R.H."/>
            <person name="Zhao Y."/>
            <person name="Ren L."/>
            <person name="Fei J."/>
            <person name="Morisson M."/>
            <person name="Kaiser P."/>
            <person name="Griffin D.K."/>
            <person name="Rao M."/>
            <person name="Pitel F."/>
            <person name="Wang J."/>
            <person name="Li N."/>
        </authorList>
    </citation>
    <scope>NUCLEOTIDE SEQUENCE [LARGE SCALE GENOMIC DNA]</scope>
</reference>
<gene>
    <name evidence="2" type="ORF">Anapl_12216</name>
</gene>
<name>R0JLA5_ANAPL</name>
<dbReference type="Proteomes" id="UP000296049">
    <property type="component" value="Unassembled WGS sequence"/>
</dbReference>
<dbReference type="AlphaFoldDB" id="R0JLA5"/>
<feature type="region of interest" description="Disordered" evidence="1">
    <location>
        <begin position="36"/>
        <end position="111"/>
    </location>
</feature>
<evidence type="ECO:0000313" key="3">
    <source>
        <dbReference type="Proteomes" id="UP000296049"/>
    </source>
</evidence>
<protein>
    <submittedName>
        <fullName evidence="2">Uncharacterized protein</fullName>
    </submittedName>
</protein>
<dbReference type="EMBL" id="KB743603">
    <property type="protein sequence ID" value="EOA97831.1"/>
    <property type="molecule type" value="Genomic_DNA"/>
</dbReference>
<keyword evidence="3" id="KW-1185">Reference proteome</keyword>
<sequence>MPAKRSRCSLTPSKAVMCCASEERLGQCLRICAAEGTGSDGRRAPHAEEPPPAPALPFCIRTSWAHPKERKGRKETPSKAGEGDEAKQRRVPRMDPAHLPASPLRGASMRAGQARAGCPAAGREKKREGAVSCGNIYLSMKVGRLDAKTPLPTRFGIVRVRNLSLNHFFPLTTSLKDHSTHTIKTINFCLNRNPTFPSPNHRDDTEMKGFHTSLSTEDSAKPLDLFKTIERRA</sequence>
<evidence type="ECO:0000313" key="2">
    <source>
        <dbReference type="EMBL" id="EOA97831.1"/>
    </source>
</evidence>